<evidence type="ECO:0000313" key="3">
    <source>
        <dbReference type="Proteomes" id="UP000789405"/>
    </source>
</evidence>
<accession>A0A9N9N637</accession>
<organism evidence="2 3">
    <name type="scientific">Dentiscutata erythropus</name>
    <dbReference type="NCBI Taxonomy" id="1348616"/>
    <lineage>
        <taxon>Eukaryota</taxon>
        <taxon>Fungi</taxon>
        <taxon>Fungi incertae sedis</taxon>
        <taxon>Mucoromycota</taxon>
        <taxon>Glomeromycotina</taxon>
        <taxon>Glomeromycetes</taxon>
        <taxon>Diversisporales</taxon>
        <taxon>Gigasporaceae</taxon>
        <taxon>Dentiscutata</taxon>
    </lineage>
</organism>
<dbReference type="OrthoDB" id="10572432at2759"/>
<evidence type="ECO:0000313" key="2">
    <source>
        <dbReference type="EMBL" id="CAG8703869.1"/>
    </source>
</evidence>
<feature type="region of interest" description="Disordered" evidence="1">
    <location>
        <begin position="49"/>
        <end position="75"/>
    </location>
</feature>
<dbReference type="AlphaFoldDB" id="A0A9N9N637"/>
<name>A0A9N9N637_9GLOM</name>
<evidence type="ECO:0000256" key="1">
    <source>
        <dbReference type="SAM" id="MobiDB-lite"/>
    </source>
</evidence>
<protein>
    <submittedName>
        <fullName evidence="2">883_t:CDS:1</fullName>
    </submittedName>
</protein>
<reference evidence="2" key="1">
    <citation type="submission" date="2021-06" db="EMBL/GenBank/DDBJ databases">
        <authorList>
            <person name="Kallberg Y."/>
            <person name="Tangrot J."/>
            <person name="Rosling A."/>
        </authorList>
    </citation>
    <scope>NUCLEOTIDE SEQUENCE</scope>
    <source>
        <strain evidence="2">MA453B</strain>
    </source>
</reference>
<feature type="non-terminal residue" evidence="2">
    <location>
        <position position="147"/>
    </location>
</feature>
<sequence>ALIQGSLPSHETDVGASVTPLGLSDVKGSLQIQHRTHWGTGDLLGCDEVLDPQPDHKKAKDWEEKRSRRQIHIHQGNVGNVIGNIDGTINARTFVATSKRGSNREKNKDEVTKRSKIESQDLPIEADSEESIKDEPKDKYNTPPPLF</sequence>
<proteinExistence type="predicted"/>
<keyword evidence="3" id="KW-1185">Reference proteome</keyword>
<dbReference type="EMBL" id="CAJVPY010009023">
    <property type="protein sequence ID" value="CAG8703869.1"/>
    <property type="molecule type" value="Genomic_DNA"/>
</dbReference>
<feature type="compositionally biased region" description="Basic and acidic residues" evidence="1">
    <location>
        <begin position="102"/>
        <end position="119"/>
    </location>
</feature>
<dbReference type="Proteomes" id="UP000789405">
    <property type="component" value="Unassembled WGS sequence"/>
</dbReference>
<feature type="region of interest" description="Disordered" evidence="1">
    <location>
        <begin position="96"/>
        <end position="147"/>
    </location>
</feature>
<feature type="compositionally biased region" description="Basic and acidic residues" evidence="1">
    <location>
        <begin position="130"/>
        <end position="140"/>
    </location>
</feature>
<feature type="compositionally biased region" description="Basic and acidic residues" evidence="1">
    <location>
        <begin position="53"/>
        <end position="66"/>
    </location>
</feature>
<comment type="caution">
    <text evidence="2">The sequence shown here is derived from an EMBL/GenBank/DDBJ whole genome shotgun (WGS) entry which is preliminary data.</text>
</comment>
<gene>
    <name evidence="2" type="ORF">DERYTH_LOCUS13163</name>
</gene>